<dbReference type="RefSeq" id="WP_066752484.1">
    <property type="nucleotide sequence ID" value="NZ_LXEN01000146.1"/>
</dbReference>
<name>A0A198FD54_9GAMM</name>
<gene>
    <name evidence="2" type="ORF">M983_2872</name>
</gene>
<organism evidence="2 3">
    <name type="scientific">Proteus myxofaciens ATCC 19692</name>
    <dbReference type="NCBI Taxonomy" id="1354337"/>
    <lineage>
        <taxon>Bacteria</taxon>
        <taxon>Pseudomonadati</taxon>
        <taxon>Pseudomonadota</taxon>
        <taxon>Gammaproteobacteria</taxon>
        <taxon>Enterobacterales</taxon>
        <taxon>Morganellaceae</taxon>
        <taxon>Proteus</taxon>
    </lineage>
</organism>
<dbReference type="AlphaFoldDB" id="A0A198FD54"/>
<feature type="signal peptide" evidence="1">
    <location>
        <begin position="1"/>
        <end position="20"/>
    </location>
</feature>
<dbReference type="Proteomes" id="UP000094023">
    <property type="component" value="Unassembled WGS sequence"/>
</dbReference>
<feature type="chain" id="PRO_5008278752" evidence="1">
    <location>
        <begin position="21"/>
        <end position="164"/>
    </location>
</feature>
<proteinExistence type="predicted"/>
<dbReference type="STRING" id="1354337.M983_2872"/>
<sequence length="164" mass="19266">MKSISIFILLLSFFSYPALAKYHEWDCWGWQKYTNKDYERKTNISYSTDICVRTDDKPLYVDVYLHKLSFSGNSNSMDFVIQVKVKNKRTNQSYYLDSTEKSNIVSEYFKRFEFPVALSGEYEITVNRINVIYRKSGKTTGYFNNIDARYGINKLKSEACCCSN</sequence>
<keyword evidence="2" id="KW-0449">Lipoprotein</keyword>
<evidence type="ECO:0000313" key="2">
    <source>
        <dbReference type="EMBL" id="OAT22823.1"/>
    </source>
</evidence>
<comment type="caution">
    <text evidence="2">The sequence shown here is derived from an EMBL/GenBank/DDBJ whole genome shotgun (WGS) entry which is preliminary data.</text>
</comment>
<keyword evidence="3" id="KW-1185">Reference proteome</keyword>
<dbReference type="OrthoDB" id="6463637at2"/>
<evidence type="ECO:0000313" key="3">
    <source>
        <dbReference type="Proteomes" id="UP000094023"/>
    </source>
</evidence>
<dbReference type="EMBL" id="LXEN01000146">
    <property type="protein sequence ID" value="OAT22823.1"/>
    <property type="molecule type" value="Genomic_DNA"/>
</dbReference>
<keyword evidence="1" id="KW-0732">Signal</keyword>
<protein>
    <submittedName>
        <fullName evidence="2">Putative lipoprotein</fullName>
    </submittedName>
</protein>
<reference evidence="2 3" key="1">
    <citation type="submission" date="2016-04" db="EMBL/GenBank/DDBJ databases">
        <title>ATOL: Assembling a taxonomically balanced genome-scale reconstruction of the evolutionary history of the Enterobacteriaceae.</title>
        <authorList>
            <person name="Plunkett G.III."/>
            <person name="Neeno-Eckwall E.C."/>
            <person name="Glasner J.D."/>
            <person name="Perna N.T."/>
        </authorList>
    </citation>
    <scope>NUCLEOTIDE SEQUENCE [LARGE SCALE GENOMIC DNA]</scope>
    <source>
        <strain evidence="2 3">ATCC 19692</strain>
    </source>
</reference>
<accession>A0A198FD54</accession>
<evidence type="ECO:0000256" key="1">
    <source>
        <dbReference type="SAM" id="SignalP"/>
    </source>
</evidence>